<keyword evidence="4 7" id="KW-0812">Transmembrane</keyword>
<keyword evidence="3" id="KW-0813">Transport</keyword>
<dbReference type="InterPro" id="IPR038770">
    <property type="entry name" value="Na+/solute_symporter_sf"/>
</dbReference>
<dbReference type="EMBL" id="SJPM01000002">
    <property type="protein sequence ID" value="TWU01505.1"/>
    <property type="molecule type" value="Genomic_DNA"/>
</dbReference>
<dbReference type="GO" id="GO:0006813">
    <property type="term" value="P:potassium ion transport"/>
    <property type="evidence" value="ECO:0007669"/>
    <property type="project" value="InterPro"/>
</dbReference>
<dbReference type="Pfam" id="PF00999">
    <property type="entry name" value="Na_H_Exchanger"/>
    <property type="match status" value="1"/>
</dbReference>
<comment type="subcellular location">
    <subcellularLocation>
        <location evidence="1">Membrane</location>
        <topology evidence="1">Multi-pass membrane protein</topology>
    </subcellularLocation>
</comment>
<keyword evidence="10" id="KW-1185">Reference proteome</keyword>
<feature type="transmembrane region" description="Helical" evidence="7">
    <location>
        <begin position="6"/>
        <end position="23"/>
    </location>
</feature>
<dbReference type="InterPro" id="IPR006153">
    <property type="entry name" value="Cation/H_exchanger_TM"/>
</dbReference>
<dbReference type="GO" id="GO:0016020">
    <property type="term" value="C:membrane"/>
    <property type="evidence" value="ECO:0007669"/>
    <property type="project" value="UniProtKB-SubCell"/>
</dbReference>
<gene>
    <name evidence="9" type="primary">ybaL_1</name>
    <name evidence="9" type="ORF">Pla100_12400</name>
</gene>
<dbReference type="SUPFAM" id="SSF51735">
    <property type="entry name" value="NAD(P)-binding Rossmann-fold domains"/>
    <property type="match status" value="1"/>
</dbReference>
<dbReference type="InterPro" id="IPR003148">
    <property type="entry name" value="RCK_N"/>
</dbReference>
<evidence type="ECO:0000313" key="9">
    <source>
        <dbReference type="EMBL" id="TWU01505.1"/>
    </source>
</evidence>
<proteinExistence type="inferred from homology"/>
<feature type="domain" description="RCK N-terminal" evidence="8">
    <location>
        <begin position="403"/>
        <end position="520"/>
    </location>
</feature>
<evidence type="ECO:0000256" key="3">
    <source>
        <dbReference type="ARBA" id="ARBA00022448"/>
    </source>
</evidence>
<keyword evidence="5 7" id="KW-1133">Transmembrane helix</keyword>
<comment type="similarity">
    <text evidence="2">Belongs to the monovalent cation:proton antiporter 2 (CPA2) transporter (TC 2.A.37) family.</text>
</comment>
<evidence type="ECO:0000256" key="7">
    <source>
        <dbReference type="SAM" id="Phobius"/>
    </source>
</evidence>
<dbReference type="Proteomes" id="UP000316213">
    <property type="component" value="Unassembled WGS sequence"/>
</dbReference>
<accession>A0A5C6ANC2</accession>
<feature type="transmembrane region" description="Helical" evidence="7">
    <location>
        <begin position="297"/>
        <end position="319"/>
    </location>
</feature>
<evidence type="ECO:0000313" key="10">
    <source>
        <dbReference type="Proteomes" id="UP000316213"/>
    </source>
</evidence>
<dbReference type="GO" id="GO:0015297">
    <property type="term" value="F:antiporter activity"/>
    <property type="evidence" value="ECO:0007669"/>
    <property type="project" value="InterPro"/>
</dbReference>
<name>A0A5C6ANC2_9BACT</name>
<dbReference type="Gene3D" id="1.20.1530.20">
    <property type="match status" value="1"/>
</dbReference>
<dbReference type="Gene3D" id="3.40.50.720">
    <property type="entry name" value="NAD(P)-binding Rossmann-like Domain"/>
    <property type="match status" value="1"/>
</dbReference>
<dbReference type="Pfam" id="PF02254">
    <property type="entry name" value="TrkA_N"/>
    <property type="match status" value="1"/>
</dbReference>
<dbReference type="AlphaFoldDB" id="A0A5C6ANC2"/>
<feature type="transmembrane region" description="Helical" evidence="7">
    <location>
        <begin position="265"/>
        <end position="285"/>
    </location>
</feature>
<feature type="transmembrane region" description="Helical" evidence="7">
    <location>
        <begin position="113"/>
        <end position="132"/>
    </location>
</feature>
<feature type="transmembrane region" description="Helical" evidence="7">
    <location>
        <begin position="152"/>
        <end position="170"/>
    </location>
</feature>
<feature type="transmembrane region" description="Helical" evidence="7">
    <location>
        <begin position="56"/>
        <end position="75"/>
    </location>
</feature>
<evidence type="ECO:0000259" key="8">
    <source>
        <dbReference type="PROSITE" id="PS51201"/>
    </source>
</evidence>
<sequence>MTQSLIHDLFLILTAGLIAAMICRSLKSSVLIGYLLVGAVLGRGISGWVLDENHELEHFAEAGVFLLLFSIGLEFSIDELKRLGRNFVIGGAVQMLLVILPVSAALMSWQMDWQSSVLIASAVAFSSTVLVFKSLSEWGQVQKPHGQRAIGILLFQDAALVPLLLILPMLTGDQPAAGFSRYASTVGVSFAFVISIIALRHALARWLIPWFAGYRSPEMVILFTIVSLGGVTLAAYHIGLPPAVGAFAAGLIFNGNRWTSQIDALVLPFRETFAAVFFVGLGLILDPRLFWNEPLLIGGMLFSLIVVKAIAATVALHLTGMNWRHSFAMGIGLAHVGEFAFVLALVGLEANVLTEIHYQRIVAIAVGSLLLTPPLMKWGLRKIHDPVEANDSVRLDTSVSIQGHRTTVIGAGPIGTRVAAQFETMGKDVCLIDFSPMNLHAFAQAGFRTIAGDATNPKILELAEADQSSVIVVCVADDKAAMRIVRAIRRVNREAKLIVRCRYQSNVSKLRRLGADNIISEEIEATMALLRMLGSAEN</sequence>
<evidence type="ECO:0000256" key="1">
    <source>
        <dbReference type="ARBA" id="ARBA00004141"/>
    </source>
</evidence>
<feature type="transmembrane region" description="Helical" evidence="7">
    <location>
        <begin position="182"/>
        <end position="199"/>
    </location>
</feature>
<reference evidence="9 10" key="1">
    <citation type="submission" date="2019-02" db="EMBL/GenBank/DDBJ databases">
        <title>Deep-cultivation of Planctomycetes and their phenomic and genomic characterization uncovers novel biology.</title>
        <authorList>
            <person name="Wiegand S."/>
            <person name="Jogler M."/>
            <person name="Boedeker C."/>
            <person name="Pinto D."/>
            <person name="Vollmers J."/>
            <person name="Rivas-Marin E."/>
            <person name="Kohn T."/>
            <person name="Peeters S.H."/>
            <person name="Heuer A."/>
            <person name="Rast P."/>
            <person name="Oberbeckmann S."/>
            <person name="Bunk B."/>
            <person name="Jeske O."/>
            <person name="Meyerdierks A."/>
            <person name="Storesund J.E."/>
            <person name="Kallscheuer N."/>
            <person name="Luecker S."/>
            <person name="Lage O.M."/>
            <person name="Pohl T."/>
            <person name="Merkel B.J."/>
            <person name="Hornburger P."/>
            <person name="Mueller R.-W."/>
            <person name="Bruemmer F."/>
            <person name="Labrenz M."/>
            <person name="Spormann A.M."/>
            <person name="Op Den Camp H."/>
            <person name="Overmann J."/>
            <person name="Amann R."/>
            <person name="Jetten M.S.M."/>
            <person name="Mascher T."/>
            <person name="Medema M.H."/>
            <person name="Devos D.P."/>
            <person name="Kaster A.-K."/>
            <person name="Ovreas L."/>
            <person name="Rohde M."/>
            <person name="Galperin M.Y."/>
            <person name="Jogler C."/>
        </authorList>
    </citation>
    <scope>NUCLEOTIDE SEQUENCE [LARGE SCALE GENOMIC DNA]</scope>
    <source>
        <strain evidence="9 10">Pla100</strain>
    </source>
</reference>
<organism evidence="9 10">
    <name type="scientific">Neorhodopirellula pilleata</name>
    <dbReference type="NCBI Taxonomy" id="2714738"/>
    <lineage>
        <taxon>Bacteria</taxon>
        <taxon>Pseudomonadati</taxon>
        <taxon>Planctomycetota</taxon>
        <taxon>Planctomycetia</taxon>
        <taxon>Pirellulales</taxon>
        <taxon>Pirellulaceae</taxon>
        <taxon>Neorhodopirellula</taxon>
    </lineage>
</organism>
<dbReference type="PROSITE" id="PS51201">
    <property type="entry name" value="RCK_N"/>
    <property type="match status" value="1"/>
</dbReference>
<feature type="transmembrane region" description="Helical" evidence="7">
    <location>
        <begin position="30"/>
        <end position="50"/>
    </location>
</feature>
<evidence type="ECO:0000256" key="6">
    <source>
        <dbReference type="ARBA" id="ARBA00023136"/>
    </source>
</evidence>
<evidence type="ECO:0000256" key="4">
    <source>
        <dbReference type="ARBA" id="ARBA00022692"/>
    </source>
</evidence>
<dbReference type="OrthoDB" id="9793589at2"/>
<keyword evidence="6 7" id="KW-0472">Membrane</keyword>
<dbReference type="GO" id="GO:1902600">
    <property type="term" value="P:proton transmembrane transport"/>
    <property type="evidence" value="ECO:0007669"/>
    <property type="project" value="InterPro"/>
</dbReference>
<protein>
    <submittedName>
        <fullName evidence="9">Inner membrane protein YbaL</fullName>
    </submittedName>
</protein>
<feature type="transmembrane region" description="Helical" evidence="7">
    <location>
        <begin position="326"/>
        <end position="346"/>
    </location>
</feature>
<evidence type="ECO:0000256" key="5">
    <source>
        <dbReference type="ARBA" id="ARBA00022989"/>
    </source>
</evidence>
<feature type="transmembrane region" description="Helical" evidence="7">
    <location>
        <begin position="87"/>
        <end position="107"/>
    </location>
</feature>
<comment type="caution">
    <text evidence="9">The sequence shown here is derived from an EMBL/GenBank/DDBJ whole genome shotgun (WGS) entry which is preliminary data.</text>
</comment>
<dbReference type="InterPro" id="IPR036291">
    <property type="entry name" value="NAD(P)-bd_dom_sf"/>
</dbReference>
<dbReference type="PANTHER" id="PTHR42751:SF6">
    <property type="entry name" value="CONSERVED INTEGRAL MEMBRANE TRANSPORT PROTEIN-RELATED"/>
    <property type="match status" value="1"/>
</dbReference>
<dbReference type="PANTHER" id="PTHR42751">
    <property type="entry name" value="SODIUM/HYDROGEN EXCHANGER FAMILY/TRKA DOMAIN PROTEIN"/>
    <property type="match status" value="1"/>
</dbReference>
<dbReference type="RefSeq" id="WP_146576791.1">
    <property type="nucleotide sequence ID" value="NZ_SJPM01000002.1"/>
</dbReference>
<evidence type="ECO:0000256" key="2">
    <source>
        <dbReference type="ARBA" id="ARBA00005551"/>
    </source>
</evidence>